<evidence type="ECO:0000313" key="3">
    <source>
        <dbReference type="Proteomes" id="UP000248340"/>
    </source>
</evidence>
<sequence>MPNKSRKPGASTIVHFRSFCRRNLPQRGWLVGCQDRRSEISHSFIHSFINNYSKINHFLGFIVCLSVCLLHLYCLLYTAPTGLG</sequence>
<keyword evidence="1" id="KW-0472">Membrane</keyword>
<dbReference type="VEuPathDB" id="FungiDB:BO82DRAFT_217974"/>
<keyword evidence="1" id="KW-0812">Transmembrane</keyword>
<dbReference type="GeneID" id="37133499"/>
<gene>
    <name evidence="2" type="ORF">BO82DRAFT_217974</name>
</gene>
<dbReference type="Proteomes" id="UP000248340">
    <property type="component" value="Unassembled WGS sequence"/>
</dbReference>
<evidence type="ECO:0000313" key="2">
    <source>
        <dbReference type="EMBL" id="PYH76052.1"/>
    </source>
</evidence>
<dbReference type="RefSeq" id="XP_025486252.1">
    <property type="nucleotide sequence ID" value="XM_025630758.1"/>
</dbReference>
<organism evidence="2 3">
    <name type="scientific">Aspergillus uvarum CBS 121591</name>
    <dbReference type="NCBI Taxonomy" id="1448315"/>
    <lineage>
        <taxon>Eukaryota</taxon>
        <taxon>Fungi</taxon>
        <taxon>Dikarya</taxon>
        <taxon>Ascomycota</taxon>
        <taxon>Pezizomycotina</taxon>
        <taxon>Eurotiomycetes</taxon>
        <taxon>Eurotiomycetidae</taxon>
        <taxon>Eurotiales</taxon>
        <taxon>Aspergillaceae</taxon>
        <taxon>Aspergillus</taxon>
        <taxon>Aspergillus subgen. Circumdati</taxon>
    </lineage>
</organism>
<keyword evidence="1" id="KW-1133">Transmembrane helix</keyword>
<evidence type="ECO:0000256" key="1">
    <source>
        <dbReference type="SAM" id="Phobius"/>
    </source>
</evidence>
<dbReference type="AlphaFoldDB" id="A0A319D7X5"/>
<keyword evidence="3" id="KW-1185">Reference proteome</keyword>
<reference evidence="2 3" key="1">
    <citation type="submission" date="2016-12" db="EMBL/GenBank/DDBJ databases">
        <title>The genomes of Aspergillus section Nigri reveals drivers in fungal speciation.</title>
        <authorList>
            <consortium name="DOE Joint Genome Institute"/>
            <person name="Vesth T.C."/>
            <person name="Nybo J."/>
            <person name="Theobald S."/>
            <person name="Brandl J."/>
            <person name="Frisvad J.C."/>
            <person name="Nielsen K.F."/>
            <person name="Lyhne E.K."/>
            <person name="Kogle M.E."/>
            <person name="Kuo A."/>
            <person name="Riley R."/>
            <person name="Clum A."/>
            <person name="Nolan M."/>
            <person name="Lipzen A."/>
            <person name="Salamov A."/>
            <person name="Henrissat B."/>
            <person name="Wiebenga A."/>
            <person name="De Vries R.P."/>
            <person name="Grigoriev I.V."/>
            <person name="Mortensen U.H."/>
            <person name="Andersen M.R."/>
            <person name="Baker S.E."/>
        </authorList>
    </citation>
    <scope>NUCLEOTIDE SEQUENCE [LARGE SCALE GENOMIC DNA]</scope>
    <source>
        <strain evidence="2 3">CBS 121591</strain>
    </source>
</reference>
<dbReference type="EMBL" id="KZ821769">
    <property type="protein sequence ID" value="PYH76052.1"/>
    <property type="molecule type" value="Genomic_DNA"/>
</dbReference>
<accession>A0A319D7X5</accession>
<proteinExistence type="predicted"/>
<feature type="transmembrane region" description="Helical" evidence="1">
    <location>
        <begin position="58"/>
        <end position="79"/>
    </location>
</feature>
<protein>
    <submittedName>
        <fullName evidence="2">Uncharacterized protein</fullName>
    </submittedName>
</protein>
<name>A0A319D7X5_9EURO</name>